<proteinExistence type="predicted"/>
<protein>
    <submittedName>
        <fullName evidence="2">Cell division cycle 25C</fullName>
    </submittedName>
</protein>
<keyword evidence="3" id="KW-1185">Reference proteome</keyword>
<evidence type="ECO:0000313" key="2">
    <source>
        <dbReference type="EMBL" id="KAF6446212.1"/>
    </source>
</evidence>
<keyword evidence="2" id="KW-0132">Cell division</keyword>
<evidence type="ECO:0000256" key="1">
    <source>
        <dbReference type="SAM" id="MobiDB-lite"/>
    </source>
</evidence>
<keyword evidence="2" id="KW-0131">Cell cycle</keyword>
<comment type="caution">
    <text evidence="2">The sequence shown here is derived from an EMBL/GenBank/DDBJ whole genome shotgun (WGS) entry which is preliminary data.</text>
</comment>
<dbReference type="GO" id="GO:0051301">
    <property type="term" value="P:cell division"/>
    <property type="evidence" value="ECO:0007669"/>
    <property type="project" value="UniProtKB-KW"/>
</dbReference>
<dbReference type="AlphaFoldDB" id="A0A7J8FGA3"/>
<name>A0A7J8FGA3_ROUAE</name>
<gene>
    <name evidence="2" type="ORF">HJG63_002511</name>
</gene>
<organism evidence="2 3">
    <name type="scientific">Rousettus aegyptiacus</name>
    <name type="common">Egyptian fruit bat</name>
    <name type="synonym">Pteropus aegyptiacus</name>
    <dbReference type="NCBI Taxonomy" id="9407"/>
    <lineage>
        <taxon>Eukaryota</taxon>
        <taxon>Metazoa</taxon>
        <taxon>Chordata</taxon>
        <taxon>Craniata</taxon>
        <taxon>Vertebrata</taxon>
        <taxon>Euteleostomi</taxon>
        <taxon>Mammalia</taxon>
        <taxon>Eutheria</taxon>
        <taxon>Laurasiatheria</taxon>
        <taxon>Chiroptera</taxon>
        <taxon>Yinpterochiroptera</taxon>
        <taxon>Pteropodoidea</taxon>
        <taxon>Pteropodidae</taxon>
        <taxon>Rousettinae</taxon>
        <taxon>Rousettus</taxon>
    </lineage>
</organism>
<accession>A0A7J8FGA3</accession>
<feature type="region of interest" description="Disordered" evidence="1">
    <location>
        <begin position="1"/>
        <end position="21"/>
    </location>
</feature>
<reference evidence="2 3" key="1">
    <citation type="journal article" date="2020" name="Nature">
        <title>Six reference-quality genomes reveal evolution of bat adaptations.</title>
        <authorList>
            <person name="Jebb D."/>
            <person name="Huang Z."/>
            <person name="Pippel M."/>
            <person name="Hughes G.M."/>
            <person name="Lavrichenko K."/>
            <person name="Devanna P."/>
            <person name="Winkler S."/>
            <person name="Jermiin L.S."/>
            <person name="Skirmuntt E.C."/>
            <person name="Katzourakis A."/>
            <person name="Burkitt-Gray L."/>
            <person name="Ray D.A."/>
            <person name="Sullivan K.A.M."/>
            <person name="Roscito J.G."/>
            <person name="Kirilenko B.M."/>
            <person name="Davalos L.M."/>
            <person name="Corthals A.P."/>
            <person name="Power M.L."/>
            <person name="Jones G."/>
            <person name="Ransome R.D."/>
            <person name="Dechmann D.K.N."/>
            <person name="Locatelli A.G."/>
            <person name="Puechmaille S.J."/>
            <person name="Fedrigo O."/>
            <person name="Jarvis E.D."/>
            <person name="Hiller M."/>
            <person name="Vernes S.C."/>
            <person name="Myers E.W."/>
            <person name="Teeling E.C."/>
        </authorList>
    </citation>
    <scope>NUCLEOTIDE SEQUENCE [LARGE SCALE GENOMIC DNA]</scope>
    <source>
        <strain evidence="2">MRouAeg1</strain>
        <tissue evidence="2">Muscle</tissue>
    </source>
</reference>
<sequence length="94" mass="10623">MKYLGSPITTVPKLDENPEQGENQAEEILGESMEFSLEDQEEVKGLCLKKTVSFRDINAIQMLEEDPNQGYLTGDFSKVSVVAPLLYFSESFWV</sequence>
<dbReference type="Proteomes" id="UP000593571">
    <property type="component" value="Unassembled WGS sequence"/>
</dbReference>
<dbReference type="EMBL" id="JACASE010000007">
    <property type="protein sequence ID" value="KAF6446212.1"/>
    <property type="molecule type" value="Genomic_DNA"/>
</dbReference>
<evidence type="ECO:0000313" key="3">
    <source>
        <dbReference type="Proteomes" id="UP000593571"/>
    </source>
</evidence>